<comment type="caution">
    <text evidence="3">The sequence shown here is derived from an EMBL/GenBank/DDBJ whole genome shotgun (WGS) entry which is preliminary data.</text>
</comment>
<feature type="region of interest" description="Disordered" evidence="1">
    <location>
        <begin position="388"/>
        <end position="452"/>
    </location>
</feature>
<dbReference type="Proteomes" id="UP001642464">
    <property type="component" value="Unassembled WGS sequence"/>
</dbReference>
<keyword evidence="4" id="KW-1185">Reference proteome</keyword>
<evidence type="ECO:0000256" key="2">
    <source>
        <dbReference type="SAM" id="SignalP"/>
    </source>
</evidence>
<keyword evidence="3" id="KW-0378">Hydrolase</keyword>
<accession>A0ABP0NBA8</accession>
<proteinExistence type="predicted"/>
<organism evidence="3 4">
    <name type="scientific">Durusdinium trenchii</name>
    <dbReference type="NCBI Taxonomy" id="1381693"/>
    <lineage>
        <taxon>Eukaryota</taxon>
        <taxon>Sar</taxon>
        <taxon>Alveolata</taxon>
        <taxon>Dinophyceae</taxon>
        <taxon>Suessiales</taxon>
        <taxon>Symbiodiniaceae</taxon>
        <taxon>Durusdinium</taxon>
    </lineage>
</organism>
<reference evidence="3 4" key="1">
    <citation type="submission" date="2024-02" db="EMBL/GenBank/DDBJ databases">
        <authorList>
            <person name="Chen Y."/>
            <person name="Shah S."/>
            <person name="Dougan E. K."/>
            <person name="Thang M."/>
            <person name="Chan C."/>
        </authorList>
    </citation>
    <scope>NUCLEOTIDE SEQUENCE [LARGE SCALE GENOMIC DNA]</scope>
</reference>
<name>A0ABP0NBA8_9DINO</name>
<keyword evidence="3" id="KW-0067">ATP-binding</keyword>
<feature type="compositionally biased region" description="Low complexity" evidence="1">
    <location>
        <begin position="388"/>
        <end position="400"/>
    </location>
</feature>
<keyword evidence="3" id="KW-0547">Nucleotide-binding</keyword>
<evidence type="ECO:0000313" key="4">
    <source>
        <dbReference type="Proteomes" id="UP001642464"/>
    </source>
</evidence>
<feature type="chain" id="PRO_5045788886" evidence="2">
    <location>
        <begin position="18"/>
        <end position="570"/>
    </location>
</feature>
<keyword evidence="2" id="KW-0732">Signal</keyword>
<protein>
    <submittedName>
        <fullName evidence="3">ATP-dependent RNA helicase DDX47</fullName>
    </submittedName>
</protein>
<dbReference type="GO" id="GO:0004386">
    <property type="term" value="F:helicase activity"/>
    <property type="evidence" value="ECO:0007669"/>
    <property type="project" value="UniProtKB-KW"/>
</dbReference>
<evidence type="ECO:0000313" key="3">
    <source>
        <dbReference type="EMBL" id="CAK9061077.1"/>
    </source>
</evidence>
<dbReference type="EMBL" id="CAXAMM010027557">
    <property type="protein sequence ID" value="CAK9061077.1"/>
    <property type="molecule type" value="Genomic_DNA"/>
</dbReference>
<keyword evidence="3" id="KW-0347">Helicase</keyword>
<sequence>MGYSALTFAVHLLAAVCQRLDELGRGGSTGVRPTSKLQLACFPAGSEGYVAHTDGSALEELEDSMPPDQRAMISSRPSLRPKTITLIDHWDESYDGALRAYGAESRAEDSYVDAAWHLRRRTAGLALPEALPHGGSLILFRSRDVIHEVRPTSHDRYALTMWTKTEFGGLLPLKVQSAVLTKKASGKKKAKAKKKKVATPVASTEEEAQSFGKPFNYLTCLNIFLLSACVSSMDEGRSWPLPMSHQDVAMRQRCAWLLQALQRIESHNEAKELDLETSFSMLTKGCFEVSDEGFLEAPIYSNHQIEAAWLFLFEIRRRYFNRRKQIQECTRLLGSSQNWSMLLYGSKKIQHALRSMPADARIEILEDAGAMDLMTLLQAPGPLSAPLAAPLSAPAGMSPATPEGRDWPERWPNQPEAWPSGNQSSPFDEPQRFETGPGPSHPPREEEGLGFFPPERLEERRFSKEATPMAAPVAPVAPSAQELMAGAKLAQDSGLSAQDMMTGARYAQQSGIRPQHALEGARMAHQAGVRPQHVLQGAQMAHQAGLRPQHFVDGARADTWLQVDMLLLRP</sequence>
<evidence type="ECO:0000256" key="1">
    <source>
        <dbReference type="SAM" id="MobiDB-lite"/>
    </source>
</evidence>
<feature type="signal peptide" evidence="2">
    <location>
        <begin position="1"/>
        <end position="17"/>
    </location>
</feature>
<gene>
    <name evidence="3" type="ORF">SCF082_LOCUS32059</name>
</gene>
<dbReference type="Gene3D" id="2.60.120.620">
    <property type="entry name" value="q2cbj1_9rhob like domain"/>
    <property type="match status" value="1"/>
</dbReference>